<protein>
    <submittedName>
        <fullName evidence="1">Uncharacterized protein</fullName>
    </submittedName>
</protein>
<comment type="caution">
    <text evidence="1">The sequence shown here is derived from an EMBL/GenBank/DDBJ whole genome shotgun (WGS) entry which is preliminary data.</text>
</comment>
<gene>
    <name evidence="1" type="ORF">ECRASSUSDP1_LOCUS22622</name>
</gene>
<keyword evidence="2" id="KW-1185">Reference proteome</keyword>
<dbReference type="EMBL" id="CAMPGE010023210">
    <property type="protein sequence ID" value="CAI2381175.1"/>
    <property type="molecule type" value="Genomic_DNA"/>
</dbReference>
<evidence type="ECO:0000313" key="2">
    <source>
        <dbReference type="Proteomes" id="UP001295684"/>
    </source>
</evidence>
<proteinExistence type="predicted"/>
<name>A0AAD1Y007_EUPCR</name>
<dbReference type="AlphaFoldDB" id="A0AAD1Y007"/>
<organism evidence="1 2">
    <name type="scientific">Euplotes crassus</name>
    <dbReference type="NCBI Taxonomy" id="5936"/>
    <lineage>
        <taxon>Eukaryota</taxon>
        <taxon>Sar</taxon>
        <taxon>Alveolata</taxon>
        <taxon>Ciliophora</taxon>
        <taxon>Intramacronucleata</taxon>
        <taxon>Spirotrichea</taxon>
        <taxon>Hypotrichia</taxon>
        <taxon>Euplotida</taxon>
        <taxon>Euplotidae</taxon>
        <taxon>Moneuplotes</taxon>
    </lineage>
</organism>
<reference evidence="1" key="1">
    <citation type="submission" date="2023-07" db="EMBL/GenBank/DDBJ databases">
        <authorList>
            <consortium name="AG Swart"/>
            <person name="Singh M."/>
            <person name="Singh A."/>
            <person name="Seah K."/>
            <person name="Emmerich C."/>
        </authorList>
    </citation>
    <scope>NUCLEOTIDE SEQUENCE</scope>
    <source>
        <strain evidence="1">DP1</strain>
    </source>
</reference>
<accession>A0AAD1Y007</accession>
<dbReference type="Proteomes" id="UP001295684">
    <property type="component" value="Unassembled WGS sequence"/>
</dbReference>
<evidence type="ECO:0000313" key="1">
    <source>
        <dbReference type="EMBL" id="CAI2381175.1"/>
    </source>
</evidence>
<sequence length="169" mass="18670">MIHELQNVILVGCKWNASKSNSSVPVSFIKKKVSNSILLLTHTNIRELLVELKIGDIGLYPSFPHSVAVLLLAGLDGIFLCKEEDYCLSCSLAVISHSNDEAAFNVLIASKEVVDHFIFNSEGDSSELDTDSVVQVKLGLKCRFAVFCTHHLVIFNILVIYYKLSLVST</sequence>